<protein>
    <submittedName>
        <fullName evidence="2">Succinate dehydrogenase subunit C</fullName>
    </submittedName>
</protein>
<dbReference type="GO" id="GO:0016020">
    <property type="term" value="C:membrane"/>
    <property type="evidence" value="ECO:0007669"/>
    <property type="project" value="InterPro"/>
</dbReference>
<dbReference type="NCBIfam" id="TIGR02046">
    <property type="entry name" value="sdhC_b558_fam"/>
    <property type="match status" value="1"/>
</dbReference>
<dbReference type="RefSeq" id="WP_106521328.1">
    <property type="nucleotide sequence ID" value="NZ_PYGD01000001.1"/>
</dbReference>
<gene>
    <name evidence="2" type="ORF">B0I18_101794</name>
</gene>
<dbReference type="InterPro" id="IPR034804">
    <property type="entry name" value="SQR/QFR_C/D"/>
</dbReference>
<evidence type="ECO:0000256" key="1">
    <source>
        <dbReference type="SAM" id="Phobius"/>
    </source>
</evidence>
<keyword evidence="1" id="KW-0472">Membrane</keyword>
<evidence type="ECO:0000313" key="3">
    <source>
        <dbReference type="Proteomes" id="UP000240572"/>
    </source>
</evidence>
<dbReference type="InterPro" id="IPR011138">
    <property type="entry name" value="Cytochrome_b-558"/>
</dbReference>
<dbReference type="AlphaFoldDB" id="A0A2P8DBT1"/>
<dbReference type="OrthoDB" id="9802842at2"/>
<keyword evidence="1" id="KW-1133">Transmembrane helix</keyword>
<feature type="transmembrane region" description="Helical" evidence="1">
    <location>
        <begin position="105"/>
        <end position="130"/>
    </location>
</feature>
<dbReference type="CDD" id="cd03498">
    <property type="entry name" value="SQR_TypeB_2_TM"/>
    <property type="match status" value="1"/>
</dbReference>
<feature type="transmembrane region" description="Helical" evidence="1">
    <location>
        <begin position="150"/>
        <end position="174"/>
    </location>
</feature>
<comment type="caution">
    <text evidence="2">The sequence shown here is derived from an EMBL/GenBank/DDBJ whole genome shotgun (WGS) entry which is preliminary data.</text>
</comment>
<keyword evidence="1" id="KW-0812">Transmembrane</keyword>
<sequence length="223" mass="25000">MKPLLRAFKSSVGKKITMALTGLFLVSFLVVHAGVNALIFYNDGGATFNRGAHFMGTNPIIRTIEVALVAGLLLHIIQSLLLWRANKAARTRRYAMVKHAPRQRWYSRSMTLLGILILFFLIVHTSGFWIPNRVHQLRYGEELPLYTMMLAKFADPATVVIYLAGVCALFWHLLHGFSSAFQSLGLSHRKYGPLIKFAGMAFSGILCTAFAMMPVAMLLKWIN</sequence>
<organism evidence="2 3">
    <name type="scientific">Taibaiella chishuiensis</name>
    <dbReference type="NCBI Taxonomy" id="1434707"/>
    <lineage>
        <taxon>Bacteria</taxon>
        <taxon>Pseudomonadati</taxon>
        <taxon>Bacteroidota</taxon>
        <taxon>Chitinophagia</taxon>
        <taxon>Chitinophagales</taxon>
        <taxon>Chitinophagaceae</taxon>
        <taxon>Taibaiella</taxon>
    </lineage>
</organism>
<accession>A0A2P8DBT1</accession>
<name>A0A2P8DBT1_9BACT</name>
<dbReference type="SUPFAM" id="SSF81343">
    <property type="entry name" value="Fumarate reductase respiratory complex transmembrane subunits"/>
    <property type="match status" value="1"/>
</dbReference>
<dbReference type="Proteomes" id="UP000240572">
    <property type="component" value="Unassembled WGS sequence"/>
</dbReference>
<dbReference type="EMBL" id="PYGD01000001">
    <property type="protein sequence ID" value="PSK94635.1"/>
    <property type="molecule type" value="Genomic_DNA"/>
</dbReference>
<feature type="transmembrane region" description="Helical" evidence="1">
    <location>
        <begin position="194"/>
        <end position="219"/>
    </location>
</feature>
<dbReference type="Gene3D" id="1.20.1300.10">
    <property type="entry name" value="Fumarate reductase/succinate dehydrogenase, transmembrane subunit"/>
    <property type="match status" value="1"/>
</dbReference>
<keyword evidence="3" id="KW-1185">Reference proteome</keyword>
<feature type="transmembrane region" description="Helical" evidence="1">
    <location>
        <begin position="61"/>
        <end position="84"/>
    </location>
</feature>
<reference evidence="2 3" key="1">
    <citation type="submission" date="2018-03" db="EMBL/GenBank/DDBJ databases">
        <title>Genomic Encyclopedia of Type Strains, Phase III (KMG-III): the genomes of soil and plant-associated and newly described type strains.</title>
        <authorList>
            <person name="Whitman W."/>
        </authorList>
    </citation>
    <scope>NUCLEOTIDE SEQUENCE [LARGE SCALE GENOMIC DNA]</scope>
    <source>
        <strain evidence="2 3">CGMCC 1.12700</strain>
    </source>
</reference>
<evidence type="ECO:0000313" key="2">
    <source>
        <dbReference type="EMBL" id="PSK94635.1"/>
    </source>
</evidence>
<proteinExistence type="predicted"/>